<comment type="caution">
    <text evidence="1">The sequence shown here is derived from an EMBL/GenBank/DDBJ whole genome shotgun (WGS) entry which is preliminary data.</text>
</comment>
<reference evidence="1" key="1">
    <citation type="submission" date="2021-10" db="EMBL/GenBank/DDBJ databases">
        <title>Melipona bicolor Genome sequencing and assembly.</title>
        <authorList>
            <person name="Araujo N.S."/>
            <person name="Arias M.C."/>
        </authorList>
    </citation>
    <scope>NUCLEOTIDE SEQUENCE</scope>
    <source>
        <strain evidence="1">USP_2M_L1-L4_2017</strain>
        <tissue evidence="1">Whole body</tissue>
    </source>
</reference>
<organism evidence="1 2">
    <name type="scientific">Melipona bicolor</name>
    <dbReference type="NCBI Taxonomy" id="60889"/>
    <lineage>
        <taxon>Eukaryota</taxon>
        <taxon>Metazoa</taxon>
        <taxon>Ecdysozoa</taxon>
        <taxon>Arthropoda</taxon>
        <taxon>Hexapoda</taxon>
        <taxon>Insecta</taxon>
        <taxon>Pterygota</taxon>
        <taxon>Neoptera</taxon>
        <taxon>Endopterygota</taxon>
        <taxon>Hymenoptera</taxon>
        <taxon>Apocrita</taxon>
        <taxon>Aculeata</taxon>
        <taxon>Apoidea</taxon>
        <taxon>Anthophila</taxon>
        <taxon>Apidae</taxon>
        <taxon>Melipona</taxon>
    </lineage>
</organism>
<dbReference type="Proteomes" id="UP001177670">
    <property type="component" value="Unassembled WGS sequence"/>
</dbReference>
<proteinExistence type="predicted"/>
<protein>
    <submittedName>
        <fullName evidence="1">Uncharacterized protein</fullName>
    </submittedName>
</protein>
<gene>
    <name evidence="1" type="ORF">K0M31_014499</name>
</gene>
<evidence type="ECO:0000313" key="1">
    <source>
        <dbReference type="EMBL" id="KAK1133145.1"/>
    </source>
</evidence>
<sequence>MADSNDSSISSNDHNFIELYSTLQEIWRLEGRRKANHRERESLLLLPKAISSGARCSLRGLRQKVLQERLFPLGSVG</sequence>
<dbReference type="AlphaFoldDB" id="A0AA40G9F6"/>
<accession>A0AA40G9F6</accession>
<name>A0AA40G9F6_9HYME</name>
<evidence type="ECO:0000313" key="2">
    <source>
        <dbReference type="Proteomes" id="UP001177670"/>
    </source>
</evidence>
<keyword evidence="2" id="KW-1185">Reference proteome</keyword>
<dbReference type="EMBL" id="JAHYIQ010000004">
    <property type="protein sequence ID" value="KAK1133145.1"/>
    <property type="molecule type" value="Genomic_DNA"/>
</dbReference>